<evidence type="ECO:0000256" key="1">
    <source>
        <dbReference type="SAM" id="MobiDB-lite"/>
    </source>
</evidence>
<comment type="caution">
    <text evidence="2">The sequence shown here is derived from an EMBL/GenBank/DDBJ whole genome shotgun (WGS) entry which is preliminary data.</text>
</comment>
<gene>
    <name evidence="2" type="ORF">MNOR_LOCUS23855</name>
</gene>
<accession>A0AAV2RDA4</accession>
<feature type="non-terminal residue" evidence="2">
    <location>
        <position position="1"/>
    </location>
</feature>
<sequence length="135" mass="15079">IFSYSPPALKDSHSFAHRHRFNRGGSNWSQDTQLTNISNVTDVNCFDERKYSVESFDSYQASPSGSKLGSPSSSKKSSTSSESSSHNSELSTGGYDEPHFDLSTINSHLEYFACYDNPRFIPEFGTITECDEKIQ</sequence>
<protein>
    <submittedName>
        <fullName evidence="2">Uncharacterized protein</fullName>
    </submittedName>
</protein>
<proteinExistence type="predicted"/>
<evidence type="ECO:0000313" key="2">
    <source>
        <dbReference type="EMBL" id="CAL4123167.1"/>
    </source>
</evidence>
<feature type="compositionally biased region" description="Low complexity" evidence="1">
    <location>
        <begin position="62"/>
        <end position="92"/>
    </location>
</feature>
<dbReference type="Proteomes" id="UP001497623">
    <property type="component" value="Unassembled WGS sequence"/>
</dbReference>
<reference evidence="2 3" key="1">
    <citation type="submission" date="2024-05" db="EMBL/GenBank/DDBJ databases">
        <authorList>
            <person name="Wallberg A."/>
        </authorList>
    </citation>
    <scope>NUCLEOTIDE SEQUENCE [LARGE SCALE GENOMIC DNA]</scope>
</reference>
<dbReference type="AlphaFoldDB" id="A0AAV2RDA4"/>
<feature type="region of interest" description="Disordered" evidence="1">
    <location>
        <begin position="57"/>
        <end position="97"/>
    </location>
</feature>
<name>A0AAV2RDA4_MEGNR</name>
<organism evidence="2 3">
    <name type="scientific">Meganyctiphanes norvegica</name>
    <name type="common">Northern krill</name>
    <name type="synonym">Thysanopoda norvegica</name>
    <dbReference type="NCBI Taxonomy" id="48144"/>
    <lineage>
        <taxon>Eukaryota</taxon>
        <taxon>Metazoa</taxon>
        <taxon>Ecdysozoa</taxon>
        <taxon>Arthropoda</taxon>
        <taxon>Crustacea</taxon>
        <taxon>Multicrustacea</taxon>
        <taxon>Malacostraca</taxon>
        <taxon>Eumalacostraca</taxon>
        <taxon>Eucarida</taxon>
        <taxon>Euphausiacea</taxon>
        <taxon>Euphausiidae</taxon>
        <taxon>Meganyctiphanes</taxon>
    </lineage>
</organism>
<keyword evidence="3" id="KW-1185">Reference proteome</keyword>
<evidence type="ECO:0000313" key="3">
    <source>
        <dbReference type="Proteomes" id="UP001497623"/>
    </source>
</evidence>
<dbReference type="EMBL" id="CAXKWB010021425">
    <property type="protein sequence ID" value="CAL4123167.1"/>
    <property type="molecule type" value="Genomic_DNA"/>
</dbReference>